<keyword evidence="1" id="KW-1133">Transmembrane helix</keyword>
<proteinExistence type="predicted"/>
<evidence type="ECO:0000256" key="1">
    <source>
        <dbReference type="SAM" id="Phobius"/>
    </source>
</evidence>
<organism evidence="2 3">
    <name type="scientific">Geodermatophilus sabuli</name>
    <dbReference type="NCBI Taxonomy" id="1564158"/>
    <lineage>
        <taxon>Bacteria</taxon>
        <taxon>Bacillati</taxon>
        <taxon>Actinomycetota</taxon>
        <taxon>Actinomycetes</taxon>
        <taxon>Geodermatophilales</taxon>
        <taxon>Geodermatophilaceae</taxon>
        <taxon>Geodermatophilus</taxon>
    </lineage>
</organism>
<reference evidence="2 3" key="1">
    <citation type="submission" date="2020-02" db="EMBL/GenBank/DDBJ databases">
        <title>Geodermatophilus sabuli CPCC 205279 I12A-02694.</title>
        <authorList>
            <person name="Jiang Z."/>
        </authorList>
    </citation>
    <scope>NUCLEOTIDE SEQUENCE [LARGE SCALE GENOMIC DNA]</scope>
    <source>
        <strain evidence="2 3">I12A-02694</strain>
    </source>
</reference>
<keyword evidence="3" id="KW-1185">Reference proteome</keyword>
<dbReference type="RefSeq" id="WP_163481713.1">
    <property type="nucleotide sequence ID" value="NZ_JAAGWF010000010.1"/>
</dbReference>
<comment type="caution">
    <text evidence="2">The sequence shown here is derived from an EMBL/GenBank/DDBJ whole genome shotgun (WGS) entry which is preliminary data.</text>
</comment>
<evidence type="ECO:0000313" key="3">
    <source>
        <dbReference type="Proteomes" id="UP000470246"/>
    </source>
</evidence>
<name>A0A7K3W0Z2_9ACTN</name>
<gene>
    <name evidence="2" type="ORF">GCU56_10650</name>
</gene>
<protein>
    <submittedName>
        <fullName evidence="2">Uncharacterized protein</fullName>
    </submittedName>
</protein>
<keyword evidence="1" id="KW-0812">Transmembrane</keyword>
<evidence type="ECO:0000313" key="2">
    <source>
        <dbReference type="EMBL" id="NEK58330.1"/>
    </source>
</evidence>
<dbReference type="Proteomes" id="UP000470246">
    <property type="component" value="Unassembled WGS sequence"/>
</dbReference>
<keyword evidence="1" id="KW-0472">Membrane</keyword>
<feature type="transmembrane region" description="Helical" evidence="1">
    <location>
        <begin position="42"/>
        <end position="62"/>
    </location>
</feature>
<sequence length="484" mass="49262">MSADTDLRDRLHRLAETTAPPPRDDLASAVAARHRRLRRQRAALGAVAALVAAVVVAVPAGLGGPAVEPAPAAPAAGPDTSGDLPAAAVYTAPTRGSLAGDAAFVEGVLRLPWTRETLVGAGLPNPPQALRHVVFAGDVAGGRWALVAGPDTTVPQDTDPARQTDLGALGDVAVAWFVGPPGATPAQLELSSVPYGVDPRSPSALADTTTGAVVVVAAPGDTVQVSLRPEVAADGTVSRTWMPVDAPDGVAVLDVGRRDAAHDQALLYRVDRDGEQWVSGADGHVDPSHEAPRPDVRWLRAPAPASPADVMLGSSIESVLASSGLPVDEVDFTVLWNGDVPAPGATPGRVTLLAATLPSGAVHLTAEYALAMDDGAVGGTWCGTGFRPAGPPLADQTYIVRCDATDMSEGSEVVSSLIVVAPAAATTARLVDDRGGELSRHPLADGVAVVPMPDPGEFGSVEVLAADGRSLAWTKVLGTATWDG</sequence>
<accession>A0A7K3W0Z2</accession>
<dbReference type="EMBL" id="JAAGWF010000010">
    <property type="protein sequence ID" value="NEK58330.1"/>
    <property type="molecule type" value="Genomic_DNA"/>
</dbReference>
<dbReference type="AlphaFoldDB" id="A0A7K3W0Z2"/>